<dbReference type="RefSeq" id="WP_044425554.1">
    <property type="nucleotide sequence ID" value="NZ_BJYZ01000002.1"/>
</dbReference>
<accession>A0A512DII9</accession>
<gene>
    <name evidence="2" type="ORF">SAE02_04460</name>
</gene>
<reference evidence="2 3" key="1">
    <citation type="submission" date="2019-07" db="EMBL/GenBank/DDBJ databases">
        <title>Whole genome shotgun sequence of Skermanella aerolata NBRC 106429.</title>
        <authorList>
            <person name="Hosoyama A."/>
            <person name="Uohara A."/>
            <person name="Ohji S."/>
            <person name="Ichikawa N."/>
        </authorList>
    </citation>
    <scope>NUCLEOTIDE SEQUENCE [LARGE SCALE GENOMIC DNA]</scope>
    <source>
        <strain evidence="2 3">NBRC 106429</strain>
    </source>
</reference>
<dbReference type="AlphaFoldDB" id="A0A512DII9"/>
<feature type="transmembrane region" description="Helical" evidence="1">
    <location>
        <begin position="36"/>
        <end position="61"/>
    </location>
</feature>
<dbReference type="Proteomes" id="UP000321523">
    <property type="component" value="Unassembled WGS sequence"/>
</dbReference>
<proteinExistence type="predicted"/>
<dbReference type="OrthoDB" id="9963041at2"/>
<keyword evidence="1" id="KW-1133">Transmembrane helix</keyword>
<evidence type="ECO:0000313" key="3">
    <source>
        <dbReference type="Proteomes" id="UP000321523"/>
    </source>
</evidence>
<protein>
    <submittedName>
        <fullName evidence="2">Uncharacterized protein</fullName>
    </submittedName>
</protein>
<comment type="caution">
    <text evidence="2">The sequence shown here is derived from an EMBL/GenBank/DDBJ whole genome shotgun (WGS) entry which is preliminary data.</text>
</comment>
<name>A0A512DII9_9PROT</name>
<evidence type="ECO:0000313" key="2">
    <source>
        <dbReference type="EMBL" id="GEO36298.1"/>
    </source>
</evidence>
<evidence type="ECO:0000256" key="1">
    <source>
        <dbReference type="SAM" id="Phobius"/>
    </source>
</evidence>
<dbReference type="EMBL" id="BJYZ01000002">
    <property type="protein sequence ID" value="GEO36298.1"/>
    <property type="molecule type" value="Genomic_DNA"/>
</dbReference>
<keyword evidence="1" id="KW-0812">Transmembrane</keyword>
<organism evidence="2 3">
    <name type="scientific">Skermanella aerolata</name>
    <dbReference type="NCBI Taxonomy" id="393310"/>
    <lineage>
        <taxon>Bacteria</taxon>
        <taxon>Pseudomonadati</taxon>
        <taxon>Pseudomonadota</taxon>
        <taxon>Alphaproteobacteria</taxon>
        <taxon>Rhodospirillales</taxon>
        <taxon>Azospirillaceae</taxon>
        <taxon>Skermanella</taxon>
    </lineage>
</organism>
<keyword evidence="1" id="KW-0472">Membrane</keyword>
<keyword evidence="3" id="KW-1185">Reference proteome</keyword>
<sequence length="62" mass="6892">MPVPLIALTVLWLAIGCAFTWQCRFATASRGWRGQLAQLLATFVLTVIWPVLAWARVLALLP</sequence>